<organism evidence="1 2">
    <name type="scientific">Fodinibius roseus</name>
    <dbReference type="NCBI Taxonomy" id="1194090"/>
    <lineage>
        <taxon>Bacteria</taxon>
        <taxon>Pseudomonadati</taxon>
        <taxon>Balneolota</taxon>
        <taxon>Balneolia</taxon>
        <taxon>Balneolales</taxon>
        <taxon>Balneolaceae</taxon>
        <taxon>Fodinibius</taxon>
    </lineage>
</organism>
<proteinExistence type="predicted"/>
<dbReference type="RefSeq" id="WP_170864279.1">
    <property type="nucleotide sequence ID" value="NZ_FQUS01000004.1"/>
</dbReference>
<dbReference type="EMBL" id="FQUS01000004">
    <property type="protein sequence ID" value="SHE88105.1"/>
    <property type="molecule type" value="Genomic_DNA"/>
</dbReference>
<dbReference type="AlphaFoldDB" id="A0A1M4X3T1"/>
<evidence type="ECO:0000313" key="2">
    <source>
        <dbReference type="Proteomes" id="UP000184041"/>
    </source>
</evidence>
<reference evidence="1 2" key="1">
    <citation type="submission" date="2016-11" db="EMBL/GenBank/DDBJ databases">
        <authorList>
            <person name="Jaros S."/>
            <person name="Januszkiewicz K."/>
            <person name="Wedrychowicz H."/>
        </authorList>
    </citation>
    <scope>NUCLEOTIDE SEQUENCE [LARGE SCALE GENOMIC DNA]</scope>
    <source>
        <strain evidence="1 2">DSM 21986</strain>
    </source>
</reference>
<name>A0A1M4X3T1_9BACT</name>
<evidence type="ECO:0000313" key="1">
    <source>
        <dbReference type="EMBL" id="SHE88105.1"/>
    </source>
</evidence>
<keyword evidence="2" id="KW-1185">Reference proteome</keyword>
<dbReference type="Proteomes" id="UP000184041">
    <property type="component" value="Unassembled WGS sequence"/>
</dbReference>
<accession>A0A1M4X3T1</accession>
<sequence length="49" mass="5425">MEEVRFLTLSEVLELHQLQVSEKGGAAKILSKDKLEAAIQQPQQTFGGQ</sequence>
<dbReference type="Gene3D" id="1.20.120.1870">
    <property type="entry name" value="Fic/DOC protein, Fido domain"/>
    <property type="match status" value="1"/>
</dbReference>
<dbReference type="STRING" id="1194090.SAMN05443144_10412"/>
<protein>
    <submittedName>
        <fullName evidence="1">Uncharacterized protein</fullName>
    </submittedName>
</protein>
<dbReference type="InterPro" id="IPR053737">
    <property type="entry name" value="Type_II_TA_Toxin"/>
</dbReference>
<gene>
    <name evidence="1" type="ORF">SAMN05443144_10412</name>
</gene>